<feature type="compositionally biased region" description="Low complexity" evidence="6">
    <location>
        <begin position="558"/>
        <end position="569"/>
    </location>
</feature>
<dbReference type="InterPro" id="IPR008979">
    <property type="entry name" value="Galactose-bd-like_sf"/>
</dbReference>
<protein>
    <recommendedName>
        <fullName evidence="7">Fucolectin tachylectin-4 pentraxin-1 domain-containing protein</fullName>
    </recommendedName>
</protein>
<evidence type="ECO:0000256" key="3">
    <source>
        <dbReference type="ARBA" id="ARBA00022837"/>
    </source>
</evidence>
<comment type="caution">
    <text evidence="8">The sequence shown here is derived from an EMBL/GenBank/DDBJ whole genome shotgun (WGS) entry which is preliminary data.</text>
</comment>
<dbReference type="Pfam" id="PF13540">
    <property type="entry name" value="RCC1_2"/>
    <property type="match status" value="1"/>
</dbReference>
<dbReference type="AlphaFoldDB" id="A0AAD5M985"/>
<accession>A0AAD5M985</accession>
<proteinExistence type="predicted"/>
<dbReference type="SUPFAM" id="SSF49785">
    <property type="entry name" value="Galactose-binding domain-like"/>
    <property type="match status" value="1"/>
</dbReference>
<dbReference type="Proteomes" id="UP001209570">
    <property type="component" value="Unassembled WGS sequence"/>
</dbReference>
<evidence type="ECO:0000256" key="4">
    <source>
        <dbReference type="ARBA" id="ARBA00023157"/>
    </source>
</evidence>
<dbReference type="PROSITE" id="PS00626">
    <property type="entry name" value="RCC1_2"/>
    <property type="match status" value="1"/>
</dbReference>
<keyword evidence="1" id="KW-0479">Metal-binding</keyword>
<feature type="repeat" description="RCC1" evidence="5">
    <location>
        <begin position="97"/>
        <end position="152"/>
    </location>
</feature>
<sequence>MPPSAGTRTIRSSSTPFVWDVGIRQISCGFSHSAAVSAEGALFVWGSAVDGKLGVGLVEDRFEQYTAAPLAVKFPGKRSIRFVSCGAAHTGAVSTAGELFMWGSANGGRLGLGPHVRDSVVVPTLARDLVARHVRVWQVSCGSAHSALCTEVTSELRGGSKKLLGGQVFVCGGALPLGRFVSSWEHVARLADVAIKQVSCGVAHTGAVSAYGELYTWGRNNRGCTGHSVERAFIPEPELLRSLHVEPYNLALGKPCRQMNVYNEQGPQLAVNGDVDGRLERCIHTHLEDKPWWEVNLGQPAVIERIRVWNRTDAPANPSKPRDEYTSRLVPFWVFVSEFPFKDLPGREGLRAAKQQSAAFEQFRENKRMTEWVLPTAQTVGQYVRVQLQRRNFLHLAEVEVFGVYSAFNYVGRVGSVHCGNDATLVVVPPTTQQTALDDYYVRAIQADADNATVLRQFEAYERSYRVFGRGDRETLRKCRLCRVFRACELCEFYSETRIAWWRDASGELPRRPLGDRLGLQDLVKLVVDDRAIQAEAGDPAAPSADGTGRGPEPTVDAPQPNATLNPNATPSPNPSPNPNASSSDANAGSPDPNATSAAAGAAGTTDASVVPVEPSPPRVKKAFFSVPFRNTKPS</sequence>
<keyword evidence="9" id="KW-1185">Reference proteome</keyword>
<organism evidence="8 9">
    <name type="scientific">Pythium insidiosum</name>
    <name type="common">Pythiosis disease agent</name>
    <dbReference type="NCBI Taxonomy" id="114742"/>
    <lineage>
        <taxon>Eukaryota</taxon>
        <taxon>Sar</taxon>
        <taxon>Stramenopiles</taxon>
        <taxon>Oomycota</taxon>
        <taxon>Peronosporomycetes</taxon>
        <taxon>Pythiales</taxon>
        <taxon>Pythiaceae</taxon>
        <taxon>Pythium</taxon>
    </lineage>
</organism>
<dbReference type="InterPro" id="IPR000408">
    <property type="entry name" value="Reg_chr_condens"/>
</dbReference>
<dbReference type="GO" id="GO:0046872">
    <property type="term" value="F:metal ion binding"/>
    <property type="evidence" value="ECO:0007669"/>
    <property type="project" value="UniProtKB-KW"/>
</dbReference>
<dbReference type="SMART" id="SM00607">
    <property type="entry name" value="FTP"/>
    <property type="match status" value="1"/>
</dbReference>
<evidence type="ECO:0000313" key="8">
    <source>
        <dbReference type="EMBL" id="KAJ0407324.1"/>
    </source>
</evidence>
<feature type="repeat" description="RCC1" evidence="5">
    <location>
        <begin position="40"/>
        <end position="96"/>
    </location>
</feature>
<evidence type="ECO:0000256" key="6">
    <source>
        <dbReference type="SAM" id="MobiDB-lite"/>
    </source>
</evidence>
<dbReference type="InterPro" id="IPR006585">
    <property type="entry name" value="FTP1"/>
</dbReference>
<dbReference type="Pfam" id="PF22633">
    <property type="entry name" value="F5_F8_type_C_2"/>
    <property type="match status" value="1"/>
</dbReference>
<evidence type="ECO:0000256" key="2">
    <source>
        <dbReference type="ARBA" id="ARBA00022737"/>
    </source>
</evidence>
<reference evidence="8" key="1">
    <citation type="submission" date="2021-12" db="EMBL/GenBank/DDBJ databases">
        <title>Prjna785345.</title>
        <authorList>
            <person name="Rujirawat T."/>
            <person name="Krajaejun T."/>
        </authorList>
    </citation>
    <scope>NUCLEOTIDE SEQUENCE</scope>
    <source>
        <strain evidence="8">Pi057C3</strain>
    </source>
</reference>
<dbReference type="Gene3D" id="2.130.10.30">
    <property type="entry name" value="Regulator of chromosome condensation 1/beta-lactamase-inhibitor protein II"/>
    <property type="match status" value="1"/>
</dbReference>
<dbReference type="PANTHER" id="PTHR22870:SF466">
    <property type="entry name" value="ANKYRIN REPEAT-CONTAINING PROTEIN"/>
    <property type="match status" value="1"/>
</dbReference>
<dbReference type="Pfam" id="PF00415">
    <property type="entry name" value="RCC1"/>
    <property type="match status" value="2"/>
</dbReference>
<dbReference type="EMBL" id="JAKCXM010000022">
    <property type="protein sequence ID" value="KAJ0407324.1"/>
    <property type="molecule type" value="Genomic_DNA"/>
</dbReference>
<dbReference type="PROSITE" id="PS50012">
    <property type="entry name" value="RCC1_3"/>
    <property type="match status" value="2"/>
</dbReference>
<feature type="region of interest" description="Disordered" evidence="6">
    <location>
        <begin position="535"/>
        <end position="635"/>
    </location>
</feature>
<name>A0AAD5M985_PYTIN</name>
<dbReference type="SUPFAM" id="SSF50985">
    <property type="entry name" value="RCC1/BLIP-II"/>
    <property type="match status" value="1"/>
</dbReference>
<feature type="domain" description="Fucolectin tachylectin-4 pentraxin-1" evidence="7">
    <location>
        <begin position="247"/>
        <end position="408"/>
    </location>
</feature>
<evidence type="ECO:0000256" key="1">
    <source>
        <dbReference type="ARBA" id="ARBA00022723"/>
    </source>
</evidence>
<keyword evidence="2" id="KW-0677">Repeat</keyword>
<dbReference type="PANTHER" id="PTHR22870">
    <property type="entry name" value="REGULATOR OF CHROMOSOME CONDENSATION"/>
    <property type="match status" value="1"/>
</dbReference>
<keyword evidence="4" id="KW-1015">Disulfide bond</keyword>
<dbReference type="Gene3D" id="2.60.120.260">
    <property type="entry name" value="Galactose-binding domain-like"/>
    <property type="match status" value="1"/>
</dbReference>
<evidence type="ECO:0000256" key="5">
    <source>
        <dbReference type="PROSITE-ProRule" id="PRU00235"/>
    </source>
</evidence>
<dbReference type="InterPro" id="IPR051210">
    <property type="entry name" value="Ub_ligase/GEF_domain"/>
</dbReference>
<gene>
    <name evidence="8" type="ORF">P43SY_004752</name>
</gene>
<keyword evidence="3" id="KW-0106">Calcium</keyword>
<dbReference type="InterPro" id="IPR009091">
    <property type="entry name" value="RCC1/BLIP-II"/>
</dbReference>
<evidence type="ECO:0000259" key="7">
    <source>
        <dbReference type="SMART" id="SM00607"/>
    </source>
</evidence>
<evidence type="ECO:0000313" key="9">
    <source>
        <dbReference type="Proteomes" id="UP001209570"/>
    </source>
</evidence>
<feature type="compositionally biased region" description="Low complexity" evidence="6">
    <location>
        <begin position="579"/>
        <end position="613"/>
    </location>
</feature>